<evidence type="ECO:0000256" key="1">
    <source>
        <dbReference type="ARBA" id="ARBA00005446"/>
    </source>
</evidence>
<dbReference type="VEuPathDB" id="ToxoDB:TGP89_264840B"/>
<dbReference type="InterPro" id="IPR001650">
    <property type="entry name" value="Helicase_C-like"/>
</dbReference>
<dbReference type="PANTHER" id="PTHR13710:SF105">
    <property type="entry name" value="ATP-DEPENDENT DNA HELICASE Q1"/>
    <property type="match status" value="1"/>
</dbReference>
<dbReference type="GO" id="GO:0005737">
    <property type="term" value="C:cytoplasm"/>
    <property type="evidence" value="ECO:0007669"/>
    <property type="project" value="TreeGrafter"/>
</dbReference>
<dbReference type="InterPro" id="IPR027417">
    <property type="entry name" value="P-loop_NTPase"/>
</dbReference>
<dbReference type="GO" id="GO:0043138">
    <property type="term" value="F:3'-5' DNA helicase activity"/>
    <property type="evidence" value="ECO:0007669"/>
    <property type="project" value="UniProtKB-EC"/>
</dbReference>
<accession>A0A086JKB5</accession>
<feature type="non-terminal residue" evidence="7">
    <location>
        <position position="1"/>
    </location>
</feature>
<dbReference type="GO" id="GO:0005694">
    <property type="term" value="C:chromosome"/>
    <property type="evidence" value="ECO:0007669"/>
    <property type="project" value="TreeGrafter"/>
</dbReference>
<dbReference type="EC" id="5.6.2.4" evidence="5"/>
<gene>
    <name evidence="7" type="ORF">TGP89_264840B</name>
</gene>
<dbReference type="GO" id="GO:0000724">
    <property type="term" value="P:double-strand break repair via homologous recombination"/>
    <property type="evidence" value="ECO:0007669"/>
    <property type="project" value="TreeGrafter"/>
</dbReference>
<feature type="non-terminal residue" evidence="7">
    <location>
        <position position="112"/>
    </location>
</feature>
<evidence type="ECO:0000313" key="7">
    <source>
        <dbReference type="EMBL" id="KFG32583.1"/>
    </source>
</evidence>
<keyword evidence="7" id="KW-0347">Helicase</keyword>
<comment type="caution">
    <text evidence="7">The sequence shown here is derived from an EMBL/GenBank/DDBJ whole genome shotgun (WGS) entry which is preliminary data.</text>
</comment>
<evidence type="ECO:0000256" key="2">
    <source>
        <dbReference type="ARBA" id="ARBA00023125"/>
    </source>
</evidence>
<dbReference type="GO" id="GO:0009378">
    <property type="term" value="F:four-way junction helicase activity"/>
    <property type="evidence" value="ECO:0007669"/>
    <property type="project" value="TreeGrafter"/>
</dbReference>
<keyword evidence="2" id="KW-0238">DNA-binding</keyword>
<dbReference type="SMART" id="SM00490">
    <property type="entry name" value="HELICc"/>
    <property type="match status" value="1"/>
</dbReference>
<evidence type="ECO:0000256" key="4">
    <source>
        <dbReference type="ARBA" id="ARBA00034617"/>
    </source>
</evidence>
<dbReference type="Proteomes" id="UP000028828">
    <property type="component" value="Unassembled WGS sequence"/>
</dbReference>
<evidence type="ECO:0000256" key="3">
    <source>
        <dbReference type="ARBA" id="ARBA00023235"/>
    </source>
</evidence>
<dbReference type="SUPFAM" id="SSF52540">
    <property type="entry name" value="P-loop containing nucleoside triphosphate hydrolases"/>
    <property type="match status" value="1"/>
</dbReference>
<dbReference type="PANTHER" id="PTHR13710">
    <property type="entry name" value="DNA HELICASE RECQ FAMILY MEMBER"/>
    <property type="match status" value="1"/>
</dbReference>
<feature type="domain" description="Helicase C-terminal" evidence="6">
    <location>
        <begin position="11"/>
        <end position="112"/>
    </location>
</feature>
<organism evidence="7 8">
    <name type="scientific">Toxoplasma gondii p89</name>
    <dbReference type="NCBI Taxonomy" id="943119"/>
    <lineage>
        <taxon>Eukaryota</taxon>
        <taxon>Sar</taxon>
        <taxon>Alveolata</taxon>
        <taxon>Apicomplexa</taxon>
        <taxon>Conoidasida</taxon>
        <taxon>Coccidia</taxon>
        <taxon>Eucoccidiorida</taxon>
        <taxon>Eimeriorina</taxon>
        <taxon>Sarcocystidae</taxon>
        <taxon>Toxoplasma</taxon>
    </lineage>
</organism>
<comment type="catalytic activity">
    <reaction evidence="4">
        <text>Couples ATP hydrolysis with the unwinding of duplex DNA by translocating in the 3'-5' direction.</text>
        <dbReference type="EC" id="5.6.2.4"/>
    </reaction>
</comment>
<evidence type="ECO:0000313" key="8">
    <source>
        <dbReference type="Proteomes" id="UP000028828"/>
    </source>
</evidence>
<dbReference type="AlphaFoldDB" id="A0A086JKB5"/>
<dbReference type="PROSITE" id="PS51194">
    <property type="entry name" value="HELICASE_CTER"/>
    <property type="match status" value="1"/>
</dbReference>
<keyword evidence="7" id="KW-0547">Nucleotide-binding</keyword>
<proteinExistence type="inferred from homology"/>
<sequence>YEVRPKVPRRIVEDIAATIKTEFHGLSGIVYCLSRRECERVAEGLQRHAGISAGFYHAQLDAEKREEIQRDWMNDDIKVIVATLAFGMGINKRDVRFVIHCAMPKCLENFYQ</sequence>
<dbReference type="Pfam" id="PF00271">
    <property type="entry name" value="Helicase_C"/>
    <property type="match status" value="1"/>
</dbReference>
<keyword evidence="7" id="KW-0378">Hydrolase</keyword>
<evidence type="ECO:0000256" key="5">
    <source>
        <dbReference type="ARBA" id="ARBA00034808"/>
    </source>
</evidence>
<dbReference type="EMBL" id="AEYI02001842">
    <property type="protein sequence ID" value="KFG32583.1"/>
    <property type="molecule type" value="Genomic_DNA"/>
</dbReference>
<name>A0A086JKB5_TOXGO</name>
<keyword evidence="3" id="KW-0413">Isomerase</keyword>
<reference evidence="7 8" key="1">
    <citation type="submission" date="2014-03" db="EMBL/GenBank/DDBJ databases">
        <authorList>
            <person name="Sibley D."/>
            <person name="Venepally P."/>
            <person name="Karamycheva S."/>
            <person name="Hadjithomas M."/>
            <person name="Khan A."/>
            <person name="Brunk B."/>
            <person name="Roos D."/>
            <person name="Caler E."/>
            <person name="Lorenzi H."/>
        </authorList>
    </citation>
    <scope>NUCLEOTIDE SEQUENCE [LARGE SCALE GENOMIC DNA]</scope>
    <source>
        <strain evidence="8">p89</strain>
    </source>
</reference>
<dbReference type="Gene3D" id="3.40.50.300">
    <property type="entry name" value="P-loop containing nucleotide triphosphate hydrolases"/>
    <property type="match status" value="1"/>
</dbReference>
<comment type="similarity">
    <text evidence="1">Belongs to the helicase family. RecQ subfamily.</text>
</comment>
<evidence type="ECO:0000259" key="6">
    <source>
        <dbReference type="PROSITE" id="PS51194"/>
    </source>
</evidence>
<dbReference type="GO" id="GO:0003677">
    <property type="term" value="F:DNA binding"/>
    <property type="evidence" value="ECO:0007669"/>
    <property type="project" value="UniProtKB-KW"/>
</dbReference>
<protein>
    <recommendedName>
        <fullName evidence="5">DNA 3'-5' helicase</fullName>
        <ecNumber evidence="5">5.6.2.4</ecNumber>
    </recommendedName>
</protein>
<keyword evidence="7" id="KW-0067">ATP-binding</keyword>